<dbReference type="Proteomes" id="UP000663860">
    <property type="component" value="Unassembled WGS sequence"/>
</dbReference>
<organism evidence="2 4">
    <name type="scientific">Adineta steineri</name>
    <dbReference type="NCBI Taxonomy" id="433720"/>
    <lineage>
        <taxon>Eukaryota</taxon>
        <taxon>Metazoa</taxon>
        <taxon>Spiralia</taxon>
        <taxon>Gnathifera</taxon>
        <taxon>Rotifera</taxon>
        <taxon>Eurotatoria</taxon>
        <taxon>Bdelloidea</taxon>
        <taxon>Adinetida</taxon>
        <taxon>Adinetidae</taxon>
        <taxon>Adineta</taxon>
    </lineage>
</organism>
<reference evidence="2" key="1">
    <citation type="submission" date="2021-02" db="EMBL/GenBank/DDBJ databases">
        <authorList>
            <person name="Nowell W R."/>
        </authorList>
    </citation>
    <scope>NUCLEOTIDE SEQUENCE</scope>
</reference>
<proteinExistence type="predicted"/>
<evidence type="ECO:0000313" key="2">
    <source>
        <dbReference type="EMBL" id="CAF0713849.1"/>
    </source>
</evidence>
<accession>A0A813M6D0</accession>
<evidence type="ECO:0000313" key="3">
    <source>
        <dbReference type="EMBL" id="CAF3743291.1"/>
    </source>
</evidence>
<name>A0A813M6D0_9BILA</name>
<evidence type="ECO:0000256" key="1">
    <source>
        <dbReference type="SAM" id="SignalP"/>
    </source>
</evidence>
<protein>
    <submittedName>
        <fullName evidence="2">Uncharacterized protein</fullName>
    </submittedName>
</protein>
<sequence length="97" mass="10516">MITKITALTLCLLTIVEADYLYNYYCPPSNTYVGYGIIETSSTICDAQICTDNCIGFTPNCELGSTWGECRNAGSDVTVSFFSLALGLTATLAKKYL</sequence>
<dbReference type="Proteomes" id="UP000663868">
    <property type="component" value="Unassembled WGS sequence"/>
</dbReference>
<evidence type="ECO:0000313" key="4">
    <source>
        <dbReference type="Proteomes" id="UP000663860"/>
    </source>
</evidence>
<comment type="caution">
    <text evidence="2">The sequence shown here is derived from an EMBL/GenBank/DDBJ whole genome shotgun (WGS) entry which is preliminary data.</text>
</comment>
<keyword evidence="1" id="KW-0732">Signal</keyword>
<feature type="signal peptide" evidence="1">
    <location>
        <begin position="1"/>
        <end position="18"/>
    </location>
</feature>
<dbReference type="EMBL" id="CAJOBB010000748">
    <property type="protein sequence ID" value="CAF3743291.1"/>
    <property type="molecule type" value="Genomic_DNA"/>
</dbReference>
<gene>
    <name evidence="2" type="ORF">IZO911_LOCUS528</name>
    <name evidence="3" type="ORF">KXQ929_LOCUS13793</name>
</gene>
<feature type="chain" id="PRO_5036222303" evidence="1">
    <location>
        <begin position="19"/>
        <end position="97"/>
    </location>
</feature>
<dbReference type="AlphaFoldDB" id="A0A813M6D0"/>
<dbReference type="EMBL" id="CAJNOE010000002">
    <property type="protein sequence ID" value="CAF0713849.1"/>
    <property type="molecule type" value="Genomic_DNA"/>
</dbReference>